<comment type="caution">
    <text evidence="1">The sequence shown here is derived from an EMBL/GenBank/DDBJ whole genome shotgun (WGS) entry which is preliminary data.</text>
</comment>
<sequence length="141" mass="15069">MTVRLRAHHLLCMLTYVGKGYTADFCTNYDAIALRLGAGEDIVMVDGPDDICQPVVDAADTHCHNESVIERDAAAATVISRLLHQTLSAGASLSLDIALLKRMRDAFAAGTTRTGCGGCQWITLCDRIADGGFEGVRLTAK</sequence>
<evidence type="ECO:0008006" key="3">
    <source>
        <dbReference type="Google" id="ProtNLM"/>
    </source>
</evidence>
<evidence type="ECO:0000313" key="2">
    <source>
        <dbReference type="Proteomes" id="UP001241603"/>
    </source>
</evidence>
<dbReference type="RefSeq" id="WP_266350981.1">
    <property type="nucleotide sequence ID" value="NZ_JAPKNG010000007.1"/>
</dbReference>
<dbReference type="InterPro" id="IPR009702">
    <property type="entry name" value="DUF1284"/>
</dbReference>
<organism evidence="1 2">
    <name type="scientific">Kaistia dalseonensis</name>
    <dbReference type="NCBI Taxonomy" id="410840"/>
    <lineage>
        <taxon>Bacteria</taxon>
        <taxon>Pseudomonadati</taxon>
        <taxon>Pseudomonadota</taxon>
        <taxon>Alphaproteobacteria</taxon>
        <taxon>Hyphomicrobiales</taxon>
        <taxon>Kaistiaceae</taxon>
        <taxon>Kaistia</taxon>
    </lineage>
</organism>
<keyword evidence="2" id="KW-1185">Reference proteome</keyword>
<proteinExistence type="predicted"/>
<dbReference type="Proteomes" id="UP001241603">
    <property type="component" value="Unassembled WGS sequence"/>
</dbReference>
<gene>
    <name evidence="1" type="ORF">QO014_004515</name>
</gene>
<accession>A0ABU0HCS3</accession>
<evidence type="ECO:0000313" key="1">
    <source>
        <dbReference type="EMBL" id="MDQ0440102.1"/>
    </source>
</evidence>
<dbReference type="Pfam" id="PF06935">
    <property type="entry name" value="DUF1284"/>
    <property type="match status" value="1"/>
</dbReference>
<name>A0ABU0HCS3_9HYPH</name>
<protein>
    <recommendedName>
        <fullName evidence="3">DUF1284 domain-containing protein</fullName>
    </recommendedName>
</protein>
<dbReference type="EMBL" id="JAUSVO010000007">
    <property type="protein sequence ID" value="MDQ0440102.1"/>
    <property type="molecule type" value="Genomic_DNA"/>
</dbReference>
<reference evidence="1 2" key="1">
    <citation type="submission" date="2023-07" db="EMBL/GenBank/DDBJ databases">
        <title>Genomic Encyclopedia of Type Strains, Phase IV (KMG-IV): sequencing the most valuable type-strain genomes for metagenomic binning, comparative biology and taxonomic classification.</title>
        <authorList>
            <person name="Goeker M."/>
        </authorList>
    </citation>
    <scope>NUCLEOTIDE SEQUENCE [LARGE SCALE GENOMIC DNA]</scope>
    <source>
        <strain evidence="1 2">B6-8</strain>
    </source>
</reference>